<comment type="cofactor">
    <cofactor evidence="1">
        <name>NAD(+)</name>
        <dbReference type="ChEBI" id="CHEBI:57540"/>
    </cofactor>
</comment>
<feature type="domain" description="3-dehydroquinate synthase C-terminal" evidence="8">
    <location>
        <begin position="201"/>
        <end position="340"/>
    </location>
</feature>
<evidence type="ECO:0000313" key="10">
    <source>
        <dbReference type="Proteomes" id="UP000503129"/>
    </source>
</evidence>
<dbReference type="InterPro" id="IPR050071">
    <property type="entry name" value="Dehydroquinate_synthase"/>
</dbReference>
<evidence type="ECO:0000256" key="1">
    <source>
        <dbReference type="ARBA" id="ARBA00001911"/>
    </source>
</evidence>
<reference evidence="9 10" key="1">
    <citation type="submission" date="2018-06" db="EMBL/GenBank/DDBJ databases">
        <title>Comparative genomics of Brasilonema spp. strains.</title>
        <authorList>
            <person name="Alvarenga D.O."/>
            <person name="Fiore M.F."/>
            <person name="Varani A.M."/>
        </authorList>
    </citation>
    <scope>NUCLEOTIDE SEQUENCE [LARGE SCALE GENOMIC DNA]</scope>
    <source>
        <strain evidence="9 10">CENA114</strain>
    </source>
</reference>
<accession>A0A856MCR8</accession>
<keyword evidence="5" id="KW-0456">Lyase</keyword>
<evidence type="ECO:0000259" key="7">
    <source>
        <dbReference type="Pfam" id="PF01761"/>
    </source>
</evidence>
<evidence type="ECO:0000256" key="3">
    <source>
        <dbReference type="ARBA" id="ARBA00022723"/>
    </source>
</evidence>
<dbReference type="GO" id="GO:0009073">
    <property type="term" value="P:aromatic amino acid family biosynthetic process"/>
    <property type="evidence" value="ECO:0007669"/>
    <property type="project" value="InterPro"/>
</dbReference>
<dbReference type="InterPro" id="IPR030960">
    <property type="entry name" value="DHQS/DOIS_N"/>
</dbReference>
<dbReference type="InterPro" id="IPR056179">
    <property type="entry name" value="DHQS_C"/>
</dbReference>
<dbReference type="Pfam" id="PF24621">
    <property type="entry name" value="DHQS_C"/>
    <property type="match status" value="1"/>
</dbReference>
<gene>
    <name evidence="9" type="ORF">DP114_09620</name>
</gene>
<keyword evidence="3" id="KW-0479">Metal-binding</keyword>
<dbReference type="Proteomes" id="UP000503129">
    <property type="component" value="Chromosome"/>
</dbReference>
<dbReference type="Pfam" id="PF01761">
    <property type="entry name" value="DHQ_synthase"/>
    <property type="match status" value="1"/>
</dbReference>
<evidence type="ECO:0000313" key="9">
    <source>
        <dbReference type="EMBL" id="QDL08124.1"/>
    </source>
</evidence>
<evidence type="ECO:0000256" key="4">
    <source>
        <dbReference type="ARBA" id="ARBA00023027"/>
    </source>
</evidence>
<keyword evidence="4" id="KW-0520">NAD</keyword>
<dbReference type="SUPFAM" id="SSF56796">
    <property type="entry name" value="Dehydroquinate synthase-like"/>
    <property type="match status" value="1"/>
</dbReference>
<dbReference type="KEGG" id="bsen:DP114_09620"/>
<keyword evidence="10" id="KW-1185">Reference proteome</keyword>
<evidence type="ECO:0000256" key="5">
    <source>
        <dbReference type="ARBA" id="ARBA00023239"/>
    </source>
</evidence>
<evidence type="ECO:0000256" key="2">
    <source>
        <dbReference type="ARBA" id="ARBA00001941"/>
    </source>
</evidence>
<organism evidence="9 10">
    <name type="scientific">Brasilonema sennae CENA114</name>
    <dbReference type="NCBI Taxonomy" id="415709"/>
    <lineage>
        <taxon>Bacteria</taxon>
        <taxon>Bacillati</taxon>
        <taxon>Cyanobacteriota</taxon>
        <taxon>Cyanophyceae</taxon>
        <taxon>Nostocales</taxon>
        <taxon>Scytonemataceae</taxon>
        <taxon>Brasilonema</taxon>
        <taxon>Bromeliae group (in: Brasilonema)</taxon>
    </lineage>
</organism>
<dbReference type="RefSeq" id="WP_169265180.1">
    <property type="nucleotide sequence ID" value="NZ_CAWOXK010000001.1"/>
</dbReference>
<dbReference type="Gene3D" id="1.20.1090.10">
    <property type="entry name" value="Dehydroquinate synthase-like - alpha domain"/>
    <property type="match status" value="1"/>
</dbReference>
<dbReference type="InterPro" id="IPR030963">
    <property type="entry name" value="DHQ_synth_fam"/>
</dbReference>
<dbReference type="GO" id="GO:0046872">
    <property type="term" value="F:metal ion binding"/>
    <property type="evidence" value="ECO:0007669"/>
    <property type="project" value="UniProtKB-KW"/>
</dbReference>
<dbReference type="PANTHER" id="PTHR43622">
    <property type="entry name" value="3-DEHYDROQUINATE SYNTHASE"/>
    <property type="match status" value="1"/>
</dbReference>
<dbReference type="Gene3D" id="3.40.50.1970">
    <property type="match status" value="1"/>
</dbReference>
<sequence length="409" mass="45471">MMRPDTIATPYNKQHSQVEEQLIKINFFFAERSMPIFIGQDVGSSCIEFCAQRNPDRLFFIADSHVWDLHGEEIISYYGSHFPIETVLVEPNEQCKTLDLVNRLLEAAMAAGVTRRSIIMALGGGLTGNIAGMVAGLLYRGISLVHLPTSFLAMSDSILSLKQAVNGSTGKNLFGMYYLPTASFVSVNFLRTLPQVELVAGINELIKNCLVFDAERIEILLSLINQPQTCSTLTQLLILGIEAKQKLLLQDPNEKNIGISLEYGHTVGHALEYQGYGLSHGIAVALGMLVASAISFKRGWLSEQEYWLHYELINSVNGNLQFPQNLDLDTTINIIRRDNKHGYLTLCQDPHPFVLLRSIGRVEMTEGKPLVGVSEDEIITAIKQAQSDAWEYFHRINCAQANIWNAGVG</sequence>
<evidence type="ECO:0000256" key="6">
    <source>
        <dbReference type="ARBA" id="ARBA00023285"/>
    </source>
</evidence>
<dbReference type="PANTHER" id="PTHR43622:SF1">
    <property type="entry name" value="3-DEHYDROQUINATE SYNTHASE"/>
    <property type="match status" value="1"/>
</dbReference>
<dbReference type="GO" id="GO:0003856">
    <property type="term" value="F:3-dehydroquinate synthase activity"/>
    <property type="evidence" value="ECO:0007669"/>
    <property type="project" value="TreeGrafter"/>
</dbReference>
<protein>
    <recommendedName>
        <fullName evidence="11">3-dehydroquinate synthase</fullName>
    </recommendedName>
</protein>
<keyword evidence="6" id="KW-0170">Cobalt</keyword>
<feature type="domain" description="3-dehydroquinate synthase N-terminal" evidence="7">
    <location>
        <begin position="87"/>
        <end position="198"/>
    </location>
</feature>
<name>A0A856MCR8_9CYAN</name>
<dbReference type="EMBL" id="CP030118">
    <property type="protein sequence ID" value="QDL08124.1"/>
    <property type="molecule type" value="Genomic_DNA"/>
</dbReference>
<comment type="cofactor">
    <cofactor evidence="2">
        <name>Co(2+)</name>
        <dbReference type="ChEBI" id="CHEBI:48828"/>
    </cofactor>
</comment>
<evidence type="ECO:0000259" key="8">
    <source>
        <dbReference type="Pfam" id="PF24621"/>
    </source>
</evidence>
<dbReference type="PIRSF" id="PIRSF001455">
    <property type="entry name" value="DHQ_synth"/>
    <property type="match status" value="1"/>
</dbReference>
<proteinExistence type="predicted"/>
<dbReference type="AlphaFoldDB" id="A0A856MCR8"/>
<evidence type="ECO:0008006" key="11">
    <source>
        <dbReference type="Google" id="ProtNLM"/>
    </source>
</evidence>